<dbReference type="AlphaFoldDB" id="A0A6B0SMN2"/>
<evidence type="ECO:0000313" key="2">
    <source>
        <dbReference type="EMBL" id="MXR20951.1"/>
    </source>
</evidence>
<evidence type="ECO:0000313" key="3">
    <source>
        <dbReference type="Proteomes" id="UP000471521"/>
    </source>
</evidence>
<comment type="caution">
    <text evidence="2">The sequence shown here is derived from an EMBL/GenBank/DDBJ whole genome shotgun (WGS) entry which is preliminary data.</text>
</comment>
<sequence length="254" mass="27873">MGLTDLRAAAVSPDYETLDRLVSAHLQHVPFENLDIVGDPHGAADGDGVSLSLPDLYEKLVDERRGGYCFELNGLWAWLLDELGYDVDRCAGRVTDEGEFGHPPANHHTTVVHLDKSYVVDVGSGTPQLRTPVPLDGTSVADAVGVQWRVDPDDTPLSDYVLKLRKPGADWSIRYRFETTPRALPYFEATCDYLANEPDGTFTSGPIVARSTPDGTLSLDADTLTRVADGETTEWTIQPSEWNEVLASEFGIRL</sequence>
<comment type="similarity">
    <text evidence="1">Belongs to the arylamine N-acetyltransferase family.</text>
</comment>
<accession>A0A6B0SMN2</accession>
<protein>
    <submittedName>
        <fullName evidence="2">Arylamine N-acetyltransferase</fullName>
    </submittedName>
</protein>
<dbReference type="PANTHER" id="PTHR11786">
    <property type="entry name" value="N-HYDROXYARYLAMINE O-ACETYLTRANSFERASE"/>
    <property type="match status" value="1"/>
</dbReference>
<name>A0A6B0SMN2_9EURY</name>
<proteinExistence type="inferred from homology"/>
<organism evidence="2 3">
    <name type="scientific">Halobacterium bonnevillei</name>
    <dbReference type="NCBI Taxonomy" id="2692200"/>
    <lineage>
        <taxon>Archaea</taxon>
        <taxon>Methanobacteriati</taxon>
        <taxon>Methanobacteriota</taxon>
        <taxon>Stenosarchaea group</taxon>
        <taxon>Halobacteria</taxon>
        <taxon>Halobacteriales</taxon>
        <taxon>Halobacteriaceae</taxon>
        <taxon>Halobacterium</taxon>
    </lineage>
</organism>
<dbReference type="PANTHER" id="PTHR11786:SF0">
    <property type="entry name" value="ARYLAMINE N-ACETYLTRANSFERASE 4-RELATED"/>
    <property type="match status" value="1"/>
</dbReference>
<keyword evidence="2" id="KW-0808">Transferase</keyword>
<dbReference type="InterPro" id="IPR053710">
    <property type="entry name" value="Arylamine_NAT_domain_sf"/>
</dbReference>
<dbReference type="EMBL" id="WUUU01000073">
    <property type="protein sequence ID" value="MXR20951.1"/>
    <property type="molecule type" value="Genomic_DNA"/>
</dbReference>
<dbReference type="InterPro" id="IPR001447">
    <property type="entry name" value="Arylamine_N-AcTrfase"/>
</dbReference>
<dbReference type="SUPFAM" id="SSF54001">
    <property type="entry name" value="Cysteine proteinases"/>
    <property type="match status" value="1"/>
</dbReference>
<gene>
    <name evidence="2" type="ORF">GRX66_10175</name>
</gene>
<dbReference type="Proteomes" id="UP000471521">
    <property type="component" value="Unassembled WGS sequence"/>
</dbReference>
<dbReference type="InterPro" id="IPR038765">
    <property type="entry name" value="Papain-like_cys_pep_sf"/>
</dbReference>
<dbReference type="Pfam" id="PF00797">
    <property type="entry name" value="Acetyltransf_2"/>
    <property type="match status" value="1"/>
</dbReference>
<dbReference type="GO" id="GO:0016407">
    <property type="term" value="F:acetyltransferase activity"/>
    <property type="evidence" value="ECO:0007669"/>
    <property type="project" value="InterPro"/>
</dbReference>
<evidence type="ECO:0000256" key="1">
    <source>
        <dbReference type="ARBA" id="ARBA00006547"/>
    </source>
</evidence>
<keyword evidence="3" id="KW-1185">Reference proteome</keyword>
<reference evidence="2 3" key="1">
    <citation type="submission" date="2019-12" db="EMBL/GenBank/DDBJ databases">
        <title>Isolation and characterization of three novel carbon monoxide-oxidizing members of Halobacteria from salione crusts and soils.</title>
        <authorList>
            <person name="Myers M.R."/>
            <person name="King G.M."/>
        </authorList>
    </citation>
    <scope>NUCLEOTIDE SEQUENCE [LARGE SCALE GENOMIC DNA]</scope>
    <source>
        <strain evidence="2 3">PCN9</strain>
    </source>
</reference>
<dbReference type="Gene3D" id="3.30.2140.20">
    <property type="match status" value="1"/>
</dbReference>